<protein>
    <submittedName>
        <fullName evidence="2">Lytic murein transglycosylase</fullName>
    </submittedName>
</protein>
<feature type="compositionally biased region" description="Low complexity" evidence="1">
    <location>
        <begin position="18"/>
        <end position="31"/>
    </location>
</feature>
<evidence type="ECO:0000313" key="2">
    <source>
        <dbReference type="EMBL" id="KAL0486464.1"/>
    </source>
</evidence>
<reference evidence="2 3" key="1">
    <citation type="submission" date="2024-03" db="EMBL/GenBank/DDBJ databases">
        <title>The Acrasis kona genome and developmental transcriptomes reveal deep origins of eukaryotic multicellular pathways.</title>
        <authorList>
            <person name="Sheikh S."/>
            <person name="Fu C.-J."/>
            <person name="Brown M.W."/>
            <person name="Baldauf S.L."/>
        </authorList>
    </citation>
    <scope>NUCLEOTIDE SEQUENCE [LARGE SCALE GENOMIC DNA]</scope>
    <source>
        <strain evidence="2 3">ATCC MYA-3509</strain>
    </source>
</reference>
<organism evidence="2 3">
    <name type="scientific">Acrasis kona</name>
    <dbReference type="NCBI Taxonomy" id="1008807"/>
    <lineage>
        <taxon>Eukaryota</taxon>
        <taxon>Discoba</taxon>
        <taxon>Heterolobosea</taxon>
        <taxon>Tetramitia</taxon>
        <taxon>Eutetramitia</taxon>
        <taxon>Acrasidae</taxon>
        <taxon>Acrasis</taxon>
    </lineage>
</organism>
<dbReference type="EMBL" id="JAOPGA020001235">
    <property type="protein sequence ID" value="KAL0486464.1"/>
    <property type="molecule type" value="Genomic_DNA"/>
</dbReference>
<gene>
    <name evidence="2" type="ORF">AKO1_011984</name>
</gene>
<sequence length="236" mass="26816">MAHLKIRQDQLRWTSAHSPNSTFSQSPSSPSGAIPWTPSSSSSCNTYSPVTDVQANTFKAVLKIDDKDACREVIIYVNDKDIIVKKKRRLTRREKVVFRVPLSTAQVSVIEDGWIRFDAAKPFVIKLQQDVENFLVNLMYRTAESEPDDEMFGGSPRVVVWDSTVNSPIKRRLSKLQREYSELDAHQIIDKESQSAKNHHQFSPMVIINKFASDGKVSLNNSKSDFKQDSDDEHTT</sequence>
<name>A0AAW2ZCP6_9EUKA</name>
<feature type="region of interest" description="Disordered" evidence="1">
    <location>
        <begin position="15"/>
        <end position="38"/>
    </location>
</feature>
<dbReference type="AlphaFoldDB" id="A0AAW2ZCP6"/>
<evidence type="ECO:0000313" key="3">
    <source>
        <dbReference type="Proteomes" id="UP001431209"/>
    </source>
</evidence>
<dbReference type="Proteomes" id="UP001431209">
    <property type="component" value="Unassembled WGS sequence"/>
</dbReference>
<evidence type="ECO:0000256" key="1">
    <source>
        <dbReference type="SAM" id="MobiDB-lite"/>
    </source>
</evidence>
<accession>A0AAW2ZCP6</accession>
<comment type="caution">
    <text evidence="2">The sequence shown here is derived from an EMBL/GenBank/DDBJ whole genome shotgun (WGS) entry which is preliminary data.</text>
</comment>
<keyword evidence="3" id="KW-1185">Reference proteome</keyword>
<proteinExistence type="predicted"/>